<organism evidence="4 5">
    <name type="scientific">Streptococcus urinalis 2285-97</name>
    <dbReference type="NCBI Taxonomy" id="764291"/>
    <lineage>
        <taxon>Bacteria</taxon>
        <taxon>Bacillati</taxon>
        <taxon>Bacillota</taxon>
        <taxon>Bacilli</taxon>
        <taxon>Lactobacillales</taxon>
        <taxon>Streptococcaceae</taxon>
        <taxon>Streptococcus</taxon>
    </lineage>
</organism>
<name>G5KGJ1_9STRE</name>
<evidence type="ECO:0000313" key="5">
    <source>
        <dbReference type="Proteomes" id="UP000005388"/>
    </source>
</evidence>
<dbReference type="RefSeq" id="WP_006740237.1">
    <property type="nucleotide sequence ID" value="NZ_AEUZ02000001.1"/>
</dbReference>
<protein>
    <submittedName>
        <fullName evidence="4">Lipoprotein</fullName>
    </submittedName>
</protein>
<dbReference type="PROSITE" id="PS51257">
    <property type="entry name" value="PROKAR_LIPOPROTEIN"/>
    <property type="match status" value="1"/>
</dbReference>
<sequence>MKKTLVVLSVVMGFTILCACDNHKTNSTTSDVSSSQTELKQKEKAPHEEQRLLFNNIQLGNKDNDFQGGTSLEELEKQFGKASSNEQVPAGNVTLDVYYWNFDNVKMTIQLYQNSTIAKSFSNFSFNRDQSITQKDFAKINIGMTYTQVRDILAEPDVLSQSVSSDGEQIQAIWVSNLKSNQKASITIKFNNNSLVSKEESQLSKT</sequence>
<dbReference type="InterPro" id="IPR037873">
    <property type="entry name" value="BamE-like"/>
</dbReference>
<feature type="signal peptide" evidence="3">
    <location>
        <begin position="1"/>
        <end position="19"/>
    </location>
</feature>
<evidence type="ECO:0000256" key="2">
    <source>
        <dbReference type="SAM" id="MobiDB-lite"/>
    </source>
</evidence>
<keyword evidence="1 3" id="KW-0732">Signal</keyword>
<dbReference type="Proteomes" id="UP000005388">
    <property type="component" value="Unassembled WGS sequence"/>
</dbReference>
<dbReference type="STRING" id="764291.STRUR_1311"/>
<evidence type="ECO:0000256" key="3">
    <source>
        <dbReference type="SAM" id="SignalP"/>
    </source>
</evidence>
<feature type="region of interest" description="Disordered" evidence="2">
    <location>
        <begin position="26"/>
        <end position="46"/>
    </location>
</feature>
<keyword evidence="5" id="KW-1185">Reference proteome</keyword>
<reference evidence="4 5" key="1">
    <citation type="journal article" date="2014" name="Int. J. Syst. Evol. Microbiol.">
        <title>Phylogenomics and the dynamic genome evolution of the genus Streptococcus.</title>
        <authorList>
            <consortium name="The Broad Institute Genome Sequencing Platform"/>
            <person name="Richards V.P."/>
            <person name="Palmer S.R."/>
            <person name="Pavinski Bitar P.D."/>
            <person name="Qin X."/>
            <person name="Weinstock G.M."/>
            <person name="Highlander S.K."/>
            <person name="Town C.D."/>
            <person name="Burne R.A."/>
            <person name="Stanhope M.J."/>
        </authorList>
    </citation>
    <scope>NUCLEOTIDE SEQUENCE [LARGE SCALE GENOMIC DNA]</scope>
    <source>
        <strain evidence="4 5">2285-97</strain>
    </source>
</reference>
<dbReference type="Gene3D" id="3.30.1450.10">
    <property type="match status" value="2"/>
</dbReference>
<dbReference type="Pfam" id="PF12978">
    <property type="entry name" value="DUF3862"/>
    <property type="match status" value="1"/>
</dbReference>
<keyword evidence="4" id="KW-0449">Lipoprotein</keyword>
<feature type="chain" id="PRO_5003479757" evidence="3">
    <location>
        <begin position="20"/>
        <end position="206"/>
    </location>
</feature>
<feature type="compositionally biased region" description="Polar residues" evidence="2">
    <location>
        <begin position="26"/>
        <end position="38"/>
    </location>
</feature>
<comment type="caution">
    <text evidence="4">The sequence shown here is derived from an EMBL/GenBank/DDBJ whole genome shotgun (WGS) entry which is preliminary data.</text>
</comment>
<dbReference type="AlphaFoldDB" id="G5KGJ1"/>
<proteinExistence type="predicted"/>
<gene>
    <name evidence="4" type="ORF">STRUR_1311</name>
</gene>
<evidence type="ECO:0000256" key="1">
    <source>
        <dbReference type="ARBA" id="ARBA00022729"/>
    </source>
</evidence>
<accession>G5KGJ1</accession>
<dbReference type="EMBL" id="AEUZ02000001">
    <property type="protein sequence ID" value="EHJ57533.1"/>
    <property type="molecule type" value="Genomic_DNA"/>
</dbReference>
<dbReference type="InterPro" id="IPR024418">
    <property type="entry name" value="DUF3862"/>
</dbReference>
<evidence type="ECO:0000313" key="4">
    <source>
        <dbReference type="EMBL" id="EHJ57533.1"/>
    </source>
</evidence>
<dbReference type="eggNOG" id="ENOG5032RV1">
    <property type="taxonomic scope" value="Bacteria"/>
</dbReference>